<organism evidence="2 3">
    <name type="scientific">Anaerocolumna cellulosilytica</name>
    <dbReference type="NCBI Taxonomy" id="433286"/>
    <lineage>
        <taxon>Bacteria</taxon>
        <taxon>Bacillati</taxon>
        <taxon>Bacillota</taxon>
        <taxon>Clostridia</taxon>
        <taxon>Lachnospirales</taxon>
        <taxon>Lachnospiraceae</taxon>
        <taxon>Anaerocolumna</taxon>
    </lineage>
</organism>
<dbReference type="SUPFAM" id="SSF47979">
    <property type="entry name" value="Iron-dependent repressor protein, dimerization domain"/>
    <property type="match status" value="1"/>
</dbReference>
<dbReference type="RefSeq" id="WP_184092469.1">
    <property type="nucleotide sequence ID" value="NZ_AP023367.1"/>
</dbReference>
<dbReference type="Gene3D" id="1.10.10.10">
    <property type="entry name" value="Winged helix-like DNA-binding domain superfamily/Winged helix DNA-binding domain"/>
    <property type="match status" value="1"/>
</dbReference>
<dbReference type="GO" id="GO:0046983">
    <property type="term" value="F:protein dimerization activity"/>
    <property type="evidence" value="ECO:0007669"/>
    <property type="project" value="InterPro"/>
</dbReference>
<dbReference type="InterPro" id="IPR050536">
    <property type="entry name" value="DtxR_MntR_Metal-Reg"/>
</dbReference>
<dbReference type="EMBL" id="AP023367">
    <property type="protein sequence ID" value="BCJ93798.1"/>
    <property type="molecule type" value="Genomic_DNA"/>
</dbReference>
<dbReference type="InterPro" id="IPR036388">
    <property type="entry name" value="WH-like_DNA-bd_sf"/>
</dbReference>
<dbReference type="InterPro" id="IPR022689">
    <property type="entry name" value="Iron_dep_repressor"/>
</dbReference>
<reference evidence="2 3" key="1">
    <citation type="journal article" date="2016" name="Int. J. Syst. Evol. Microbiol.">
        <title>Descriptions of Anaerotaenia torta gen. nov., sp. nov. and Anaerocolumna cellulosilytica gen. nov., sp. nov. isolated from a methanogenic reactor of cattle waste.</title>
        <authorList>
            <person name="Uek A."/>
            <person name="Ohtaki Y."/>
            <person name="Kaku N."/>
            <person name="Ueki K."/>
        </authorList>
    </citation>
    <scope>NUCLEOTIDE SEQUENCE [LARGE SCALE GENOMIC DNA]</scope>
    <source>
        <strain evidence="2 3">SN021</strain>
    </source>
</reference>
<sequence length="94" mass="10849">MQFHTSDEDYTKPSISHAVSILKKGGFLNMDQEGYLHLTDSGQKVAEKIYERHCFFKNQLVMVGVAPEIAEQEAYQTEHTVSAETFQKIRKYLH</sequence>
<evidence type="ECO:0000259" key="1">
    <source>
        <dbReference type="Pfam" id="PF02742"/>
    </source>
</evidence>
<gene>
    <name evidence="2" type="ORF">acsn021_13670</name>
</gene>
<dbReference type="InterPro" id="IPR036421">
    <property type="entry name" value="Fe_dep_repressor_sf"/>
</dbReference>
<protein>
    <recommendedName>
        <fullName evidence="1">Iron dependent repressor metal binding and dimerisation domain-containing protein</fullName>
    </recommendedName>
</protein>
<dbReference type="PANTHER" id="PTHR33238:SF7">
    <property type="entry name" value="IRON-DEPENDENT TRANSCRIPTIONAL REGULATOR"/>
    <property type="match status" value="1"/>
</dbReference>
<proteinExistence type="predicted"/>
<evidence type="ECO:0000313" key="2">
    <source>
        <dbReference type="EMBL" id="BCJ93798.1"/>
    </source>
</evidence>
<dbReference type="AlphaFoldDB" id="A0A6S6R415"/>
<accession>A0A6S6R415</accession>
<dbReference type="GO" id="GO:0003700">
    <property type="term" value="F:DNA-binding transcription factor activity"/>
    <property type="evidence" value="ECO:0007669"/>
    <property type="project" value="InterPro"/>
</dbReference>
<keyword evidence="3" id="KW-1185">Reference proteome</keyword>
<name>A0A6S6R415_9FIRM</name>
<dbReference type="InterPro" id="IPR001367">
    <property type="entry name" value="Fe_dep_repressor"/>
</dbReference>
<dbReference type="Proteomes" id="UP000515561">
    <property type="component" value="Chromosome"/>
</dbReference>
<dbReference type="GO" id="GO:0046914">
    <property type="term" value="F:transition metal ion binding"/>
    <property type="evidence" value="ECO:0007669"/>
    <property type="project" value="InterPro"/>
</dbReference>
<dbReference type="SMART" id="SM00529">
    <property type="entry name" value="HTH_DTXR"/>
    <property type="match status" value="1"/>
</dbReference>
<dbReference type="Pfam" id="PF02742">
    <property type="entry name" value="Fe_dep_repr_C"/>
    <property type="match status" value="1"/>
</dbReference>
<dbReference type="PANTHER" id="PTHR33238">
    <property type="entry name" value="IRON (METAL) DEPENDENT REPRESSOR, DTXR FAMILY"/>
    <property type="match status" value="1"/>
</dbReference>
<feature type="domain" description="Iron dependent repressor metal binding and dimerisation" evidence="1">
    <location>
        <begin position="39"/>
        <end position="93"/>
    </location>
</feature>
<evidence type="ECO:0000313" key="3">
    <source>
        <dbReference type="Proteomes" id="UP000515561"/>
    </source>
</evidence>
<dbReference type="KEGG" id="acel:acsn021_13670"/>